<feature type="transmembrane region" description="Helical" evidence="6">
    <location>
        <begin position="133"/>
        <end position="152"/>
    </location>
</feature>
<feature type="transmembrane region" description="Helical" evidence="6">
    <location>
        <begin position="103"/>
        <end position="124"/>
    </location>
</feature>
<feature type="transmembrane region" description="Helical" evidence="6">
    <location>
        <begin position="268"/>
        <end position="294"/>
    </location>
</feature>
<keyword evidence="4 6" id="KW-1133">Transmembrane helix</keyword>
<feature type="transmembrane region" description="Helical" evidence="6">
    <location>
        <begin position="7"/>
        <end position="27"/>
    </location>
</feature>
<dbReference type="PANTHER" id="PTHR47089">
    <property type="entry name" value="ABC TRANSPORTER, PERMEASE PROTEIN"/>
    <property type="match status" value="1"/>
</dbReference>
<feature type="transmembrane region" description="Helical" evidence="6">
    <location>
        <begin position="306"/>
        <end position="328"/>
    </location>
</feature>
<dbReference type="AlphaFoldDB" id="A0A075WJK4"/>
<keyword evidence="3 6" id="KW-0812">Transmembrane</keyword>
<evidence type="ECO:0000313" key="7">
    <source>
        <dbReference type="EMBL" id="AIG97763.1"/>
    </source>
</evidence>
<dbReference type="RefSeq" id="WP_010878388.1">
    <property type="nucleotide sequence ID" value="NZ_CP006577.1"/>
</dbReference>
<evidence type="ECO:0000256" key="3">
    <source>
        <dbReference type="ARBA" id="ARBA00022692"/>
    </source>
</evidence>
<dbReference type="EMBL" id="CP006577">
    <property type="protein sequence ID" value="AIG97763.1"/>
    <property type="molecule type" value="Genomic_DNA"/>
</dbReference>
<dbReference type="Pfam" id="PF02653">
    <property type="entry name" value="BPD_transp_2"/>
    <property type="match status" value="1"/>
</dbReference>
<comment type="subcellular location">
    <subcellularLocation>
        <location evidence="1">Cell membrane</location>
        <topology evidence="1">Multi-pass membrane protein</topology>
    </subcellularLocation>
</comment>
<feature type="transmembrane region" description="Helical" evidence="6">
    <location>
        <begin position="230"/>
        <end position="248"/>
    </location>
</feature>
<evidence type="ECO:0000256" key="2">
    <source>
        <dbReference type="ARBA" id="ARBA00022475"/>
    </source>
</evidence>
<gene>
    <name evidence="7" type="ORF">AFULGI_00009770</name>
</gene>
<dbReference type="CDD" id="cd06580">
    <property type="entry name" value="TM_PBP1_transp_TpRbsC_like"/>
    <property type="match status" value="1"/>
</dbReference>
<dbReference type="PANTHER" id="PTHR47089:SF1">
    <property type="entry name" value="GUANOSINE ABC TRANSPORTER PERMEASE PROTEIN NUPP"/>
    <property type="match status" value="1"/>
</dbReference>
<feature type="transmembrane region" description="Helical" evidence="6">
    <location>
        <begin position="47"/>
        <end position="68"/>
    </location>
</feature>
<evidence type="ECO:0000313" key="8">
    <source>
        <dbReference type="Proteomes" id="UP000028501"/>
    </source>
</evidence>
<keyword evidence="2" id="KW-1003">Cell membrane</keyword>
<proteinExistence type="predicted"/>
<dbReference type="GO" id="GO:0022857">
    <property type="term" value="F:transmembrane transporter activity"/>
    <property type="evidence" value="ECO:0007669"/>
    <property type="project" value="InterPro"/>
</dbReference>
<evidence type="ECO:0000256" key="4">
    <source>
        <dbReference type="ARBA" id="ARBA00022989"/>
    </source>
</evidence>
<evidence type="ECO:0000256" key="5">
    <source>
        <dbReference type="ARBA" id="ARBA00023136"/>
    </source>
</evidence>
<dbReference type="Proteomes" id="UP000028501">
    <property type="component" value="Chromosome"/>
</dbReference>
<keyword evidence="5 6" id="KW-0472">Membrane</keyword>
<feature type="transmembrane region" description="Helical" evidence="6">
    <location>
        <begin position="183"/>
        <end position="201"/>
    </location>
</feature>
<name>A0A075WJK4_ARCFL</name>
<dbReference type="InterPro" id="IPR001851">
    <property type="entry name" value="ABC_transp_permease"/>
</dbReference>
<dbReference type="HOGENOM" id="CLU_040769_0_0_2"/>
<dbReference type="GeneID" id="24794490"/>
<evidence type="ECO:0000256" key="1">
    <source>
        <dbReference type="ARBA" id="ARBA00004651"/>
    </source>
</evidence>
<evidence type="ECO:0000256" key="6">
    <source>
        <dbReference type="SAM" id="Phobius"/>
    </source>
</evidence>
<reference evidence="7 8" key="1">
    <citation type="submission" date="2013-07" db="EMBL/GenBank/DDBJ databases">
        <title>Genome of Archaeoglobus fulgidus.</title>
        <authorList>
            <person name="Fiebig A."/>
            <person name="Birkeland N.-K."/>
        </authorList>
    </citation>
    <scope>NUCLEOTIDE SEQUENCE [LARGE SCALE GENOMIC DNA]</scope>
    <source>
        <strain evidence="7 8">DSM 8774</strain>
    </source>
</reference>
<feature type="transmembrane region" description="Helical" evidence="6">
    <location>
        <begin position="80"/>
        <end position="97"/>
    </location>
</feature>
<accession>A0A075WJK4</accession>
<sequence length="332" mass="35712">MRDIVTPVISVAASLVLVGILLAAIGINPLEAYAVMFTRSFTSKFGLAELCVKTTPLILTGLAVAIPLRAGLWNIGAEGQLYMGAFAASVVALYSNLPGYAMLPAMFAVGALFGMGWAAIPAVLKAKFDLNEIISTLLLNYVAIYWVEYMVYGPMRGKEVYNFPYTDLFPDAATLPRFFGTRFHLGFFIAVVIALVIYYIIRKTDFGFSLKVVGANPRAAEYAGISRQKMVIYSMLLGGMLAGIAGMIEVSGIQLRLRPSISTGYGYAGIPVALLASGNPLLVMLSAALFGFLYVGGSALQTTYSVPVAIVYVFQSLIVLFIIGGQSLRRRD</sequence>
<dbReference type="KEGG" id="afg:AFULGI_00009770"/>
<organism evidence="7 8">
    <name type="scientific">Archaeoglobus fulgidus DSM 8774</name>
    <dbReference type="NCBI Taxonomy" id="1344584"/>
    <lineage>
        <taxon>Archaea</taxon>
        <taxon>Methanobacteriati</taxon>
        <taxon>Methanobacteriota</taxon>
        <taxon>Archaeoglobi</taxon>
        <taxon>Archaeoglobales</taxon>
        <taxon>Archaeoglobaceae</taxon>
        <taxon>Archaeoglobus</taxon>
    </lineage>
</organism>
<dbReference type="GO" id="GO:0005886">
    <property type="term" value="C:plasma membrane"/>
    <property type="evidence" value="ECO:0007669"/>
    <property type="project" value="UniProtKB-SubCell"/>
</dbReference>
<protein>
    <submittedName>
        <fullName evidence="7">ABC-type uncharacterized transport system, permease component</fullName>
    </submittedName>
</protein>